<evidence type="ECO:0000256" key="12">
    <source>
        <dbReference type="SAM" id="MobiDB-lite"/>
    </source>
</evidence>
<evidence type="ECO:0000256" key="9">
    <source>
        <dbReference type="ARBA" id="ARBA00023295"/>
    </source>
</evidence>
<keyword evidence="9 11" id="KW-0326">Glycosidase</keyword>
<evidence type="ECO:0000256" key="4">
    <source>
        <dbReference type="ARBA" id="ARBA00007495"/>
    </source>
</evidence>
<evidence type="ECO:0000256" key="6">
    <source>
        <dbReference type="ARBA" id="ARBA00022651"/>
    </source>
</evidence>
<feature type="compositionally biased region" description="Basic residues" evidence="12">
    <location>
        <begin position="375"/>
        <end position="387"/>
    </location>
</feature>
<comment type="pathway">
    <text evidence="3">Glycan degradation; xylan degradation.</text>
</comment>
<evidence type="ECO:0000256" key="7">
    <source>
        <dbReference type="ARBA" id="ARBA00022801"/>
    </source>
</evidence>
<dbReference type="PANTHER" id="PTHR31490">
    <property type="entry name" value="GLYCOSYL HYDROLASE"/>
    <property type="match status" value="1"/>
</dbReference>
<dbReference type="PRINTS" id="PR00134">
    <property type="entry name" value="GLHYDRLASE10"/>
</dbReference>
<dbReference type="AlphaFoldDB" id="A0AA40BRC1"/>
<sequence length="387" mass="43124">MHLTPILLASLLPLASAAGKGKSYTTEPEPPVPAKKGLDYYAKQAGMMYFGSATDSPGQRERAGLEAAYSKYDEIMWKSGEFGSTTPTNGMKWLFTEAEQGVFNYTEGEIVSKNAKKAGQILRCHALVWHSQLGLWVRNVTWTPETMRIAIVDHIEKVAGHWKDECYAWDVVNEAFEEDGTYRKSIFYETLGPEYIELAFKTAARVAPKAKLYYNDYNLEWPNKKTEATQKLVKDLRAKGIKIDGVGLQAHMMAEDHPTLDQHIAAIQGFADLKVDVALTELDVRLTLPVTEANLAQQKVVYANVVGACAQVKSCIGVTLWDFYDPFSWVPYVFSGEGAAGLWFEDFTTHPAYDGIIDALKNNTKTPEKPEAKGKGKKARRSRPLVV</sequence>
<dbReference type="GO" id="GO:0045493">
    <property type="term" value="P:xylan catabolic process"/>
    <property type="evidence" value="ECO:0007669"/>
    <property type="project" value="UniProtKB-KW"/>
</dbReference>
<name>A0AA40BRC1_9PEZI</name>
<dbReference type="PROSITE" id="PS51760">
    <property type="entry name" value="GH10_2"/>
    <property type="match status" value="1"/>
</dbReference>
<evidence type="ECO:0000256" key="8">
    <source>
        <dbReference type="ARBA" id="ARBA00023277"/>
    </source>
</evidence>
<keyword evidence="16" id="KW-1185">Reference proteome</keyword>
<feature type="chain" id="PRO_5041327280" description="Beta-xylanase" evidence="13">
    <location>
        <begin position="18"/>
        <end position="387"/>
    </location>
</feature>
<organism evidence="15 16">
    <name type="scientific">Schizothecium vesticola</name>
    <dbReference type="NCBI Taxonomy" id="314040"/>
    <lineage>
        <taxon>Eukaryota</taxon>
        <taxon>Fungi</taxon>
        <taxon>Dikarya</taxon>
        <taxon>Ascomycota</taxon>
        <taxon>Pezizomycotina</taxon>
        <taxon>Sordariomycetes</taxon>
        <taxon>Sordariomycetidae</taxon>
        <taxon>Sordariales</taxon>
        <taxon>Schizotheciaceae</taxon>
        <taxon>Schizothecium</taxon>
    </lineage>
</organism>
<comment type="catalytic activity">
    <reaction evidence="1 11">
        <text>Endohydrolysis of (1-&gt;4)-beta-D-xylosidic linkages in xylans.</text>
        <dbReference type="EC" id="3.2.1.8"/>
    </reaction>
</comment>
<dbReference type="Pfam" id="PF00331">
    <property type="entry name" value="Glyco_hydro_10"/>
    <property type="match status" value="1"/>
</dbReference>
<dbReference type="SMART" id="SM00633">
    <property type="entry name" value="Glyco_10"/>
    <property type="match status" value="1"/>
</dbReference>
<accession>A0AA40BRC1</accession>
<evidence type="ECO:0000256" key="10">
    <source>
        <dbReference type="ARBA" id="ARBA00023326"/>
    </source>
</evidence>
<keyword evidence="5" id="KW-0964">Secreted</keyword>
<keyword evidence="10 11" id="KW-0624">Polysaccharide degradation</keyword>
<dbReference type="InterPro" id="IPR017853">
    <property type="entry name" value="GH"/>
</dbReference>
<comment type="caution">
    <text evidence="15">The sequence shown here is derived from an EMBL/GenBank/DDBJ whole genome shotgun (WGS) entry which is preliminary data.</text>
</comment>
<evidence type="ECO:0000256" key="5">
    <source>
        <dbReference type="ARBA" id="ARBA00022525"/>
    </source>
</evidence>
<keyword evidence="7 11" id="KW-0378">Hydrolase</keyword>
<evidence type="ECO:0000256" key="2">
    <source>
        <dbReference type="ARBA" id="ARBA00004613"/>
    </source>
</evidence>
<reference evidence="15" key="1">
    <citation type="submission" date="2023-06" db="EMBL/GenBank/DDBJ databases">
        <title>Genome-scale phylogeny and comparative genomics of the fungal order Sordariales.</title>
        <authorList>
            <consortium name="Lawrence Berkeley National Laboratory"/>
            <person name="Hensen N."/>
            <person name="Bonometti L."/>
            <person name="Westerberg I."/>
            <person name="Brannstrom I.O."/>
            <person name="Guillou S."/>
            <person name="Cros-Aarteil S."/>
            <person name="Calhoun S."/>
            <person name="Haridas S."/>
            <person name="Kuo A."/>
            <person name="Mondo S."/>
            <person name="Pangilinan J."/>
            <person name="Riley R."/>
            <person name="LaButti K."/>
            <person name="Andreopoulos B."/>
            <person name="Lipzen A."/>
            <person name="Chen C."/>
            <person name="Yanf M."/>
            <person name="Daum C."/>
            <person name="Ng V."/>
            <person name="Clum A."/>
            <person name="Steindorff A."/>
            <person name="Ohm R."/>
            <person name="Martin F."/>
            <person name="Silar P."/>
            <person name="Natvig D."/>
            <person name="Lalanne C."/>
            <person name="Gautier V."/>
            <person name="Ament-velasquez S.L."/>
            <person name="Kruys A."/>
            <person name="Hutchinson M.I."/>
            <person name="Powell A.J."/>
            <person name="Barry K."/>
            <person name="Miller A.N."/>
            <person name="Grigoriev I.V."/>
            <person name="Debuchy R."/>
            <person name="Gladieux P."/>
            <person name="Thoren M.H."/>
            <person name="Johannesson H."/>
        </authorList>
    </citation>
    <scope>NUCLEOTIDE SEQUENCE</scope>
    <source>
        <strain evidence="15">SMH3187-1</strain>
    </source>
</reference>
<evidence type="ECO:0000313" key="15">
    <source>
        <dbReference type="EMBL" id="KAK0738970.1"/>
    </source>
</evidence>
<protein>
    <recommendedName>
        <fullName evidence="11">Beta-xylanase</fullName>
        <ecNumber evidence="11">3.2.1.8</ecNumber>
    </recommendedName>
</protein>
<dbReference type="InterPro" id="IPR044846">
    <property type="entry name" value="GH10"/>
</dbReference>
<dbReference type="Proteomes" id="UP001172155">
    <property type="component" value="Unassembled WGS sequence"/>
</dbReference>
<keyword evidence="6" id="KW-0858">Xylan degradation</keyword>
<comment type="subcellular location">
    <subcellularLocation>
        <location evidence="2">Secreted</location>
    </subcellularLocation>
</comment>
<dbReference type="GO" id="GO:0005576">
    <property type="term" value="C:extracellular region"/>
    <property type="evidence" value="ECO:0007669"/>
    <property type="project" value="UniProtKB-SubCell"/>
</dbReference>
<proteinExistence type="inferred from homology"/>
<dbReference type="SUPFAM" id="SSF51445">
    <property type="entry name" value="(Trans)glycosidases"/>
    <property type="match status" value="1"/>
</dbReference>
<dbReference type="EC" id="3.2.1.8" evidence="11"/>
<dbReference type="PANTHER" id="PTHR31490:SF35">
    <property type="entry name" value="ENDO-1,4-BETA-XYLANASE"/>
    <property type="match status" value="1"/>
</dbReference>
<evidence type="ECO:0000256" key="1">
    <source>
        <dbReference type="ARBA" id="ARBA00000681"/>
    </source>
</evidence>
<evidence type="ECO:0000256" key="11">
    <source>
        <dbReference type="RuleBase" id="RU361174"/>
    </source>
</evidence>
<dbReference type="GO" id="GO:0031176">
    <property type="term" value="F:endo-1,4-beta-xylanase activity"/>
    <property type="evidence" value="ECO:0007669"/>
    <property type="project" value="UniProtKB-EC"/>
</dbReference>
<evidence type="ECO:0000256" key="3">
    <source>
        <dbReference type="ARBA" id="ARBA00004851"/>
    </source>
</evidence>
<evidence type="ECO:0000256" key="13">
    <source>
        <dbReference type="SAM" id="SignalP"/>
    </source>
</evidence>
<dbReference type="Gene3D" id="3.20.20.80">
    <property type="entry name" value="Glycosidases"/>
    <property type="match status" value="1"/>
</dbReference>
<evidence type="ECO:0000259" key="14">
    <source>
        <dbReference type="PROSITE" id="PS51760"/>
    </source>
</evidence>
<feature type="signal peptide" evidence="13">
    <location>
        <begin position="1"/>
        <end position="17"/>
    </location>
</feature>
<evidence type="ECO:0000313" key="16">
    <source>
        <dbReference type="Proteomes" id="UP001172155"/>
    </source>
</evidence>
<gene>
    <name evidence="15" type="ORF">B0T18DRAFT_433696</name>
</gene>
<feature type="region of interest" description="Disordered" evidence="12">
    <location>
        <begin position="364"/>
        <end position="387"/>
    </location>
</feature>
<comment type="similarity">
    <text evidence="4 11">Belongs to the glycosyl hydrolase 10 (cellulase F) family.</text>
</comment>
<keyword evidence="8 11" id="KW-0119">Carbohydrate metabolism</keyword>
<dbReference type="EMBL" id="JAUKUD010000007">
    <property type="protein sequence ID" value="KAK0738970.1"/>
    <property type="molecule type" value="Genomic_DNA"/>
</dbReference>
<feature type="domain" description="GH10" evidence="14">
    <location>
        <begin position="59"/>
        <end position="359"/>
    </location>
</feature>
<dbReference type="InterPro" id="IPR001000">
    <property type="entry name" value="GH10_dom"/>
</dbReference>
<keyword evidence="13" id="KW-0732">Signal</keyword>